<evidence type="ECO:0000259" key="1">
    <source>
        <dbReference type="Pfam" id="PF24764"/>
    </source>
</evidence>
<comment type="caution">
    <text evidence="2">The sequence shown here is derived from an EMBL/GenBank/DDBJ whole genome shotgun (WGS) entry which is preliminary data.</text>
</comment>
<reference evidence="2" key="1">
    <citation type="journal article" date="2023" name="G3 (Bethesda)">
        <title>Whole genome assembly and annotation of the endangered Caribbean coral Acropora cervicornis.</title>
        <authorList>
            <person name="Selwyn J.D."/>
            <person name="Vollmer S.V."/>
        </authorList>
    </citation>
    <scope>NUCLEOTIDE SEQUENCE</scope>
    <source>
        <strain evidence="2">K2</strain>
    </source>
</reference>
<evidence type="ECO:0000313" key="2">
    <source>
        <dbReference type="EMBL" id="KAK2549040.1"/>
    </source>
</evidence>
<feature type="domain" description="Integrase core" evidence="1">
    <location>
        <begin position="2"/>
        <end position="62"/>
    </location>
</feature>
<dbReference type="Pfam" id="PF24764">
    <property type="entry name" value="rva_4"/>
    <property type="match status" value="1"/>
</dbReference>
<protein>
    <recommendedName>
        <fullName evidence="1">Integrase core domain-containing protein</fullName>
    </recommendedName>
</protein>
<sequence length="199" mass="22030">DHGVLHPDNEIHVYSLHYAFLPRINQCLKVFVNSSNLKPLSSARNKSPTQLWIEGLLQIYHSSHPVAQELSGQLDFMTGEEAGMYGIDWDGPISEDNSENIHVLGIPCPLADDDLQVLRENINPLRRSLSYGVDIYLETVEFIEERTRNPGNVAITATNYMPPGSGSGVALDNTTPRNQISALVLGDQPHDHPAPHFGQ</sequence>
<reference evidence="2" key="2">
    <citation type="journal article" date="2023" name="Science">
        <title>Genomic signatures of disease resistance in endangered staghorn corals.</title>
        <authorList>
            <person name="Vollmer S.V."/>
            <person name="Selwyn J.D."/>
            <person name="Despard B.A."/>
            <person name="Roesel C.L."/>
        </authorList>
    </citation>
    <scope>NUCLEOTIDE SEQUENCE</scope>
    <source>
        <strain evidence="2">K2</strain>
    </source>
</reference>
<evidence type="ECO:0000313" key="3">
    <source>
        <dbReference type="Proteomes" id="UP001249851"/>
    </source>
</evidence>
<feature type="non-terminal residue" evidence="2">
    <location>
        <position position="1"/>
    </location>
</feature>
<proteinExistence type="predicted"/>
<gene>
    <name evidence="2" type="ORF">P5673_030669</name>
</gene>
<organism evidence="2 3">
    <name type="scientific">Acropora cervicornis</name>
    <name type="common">Staghorn coral</name>
    <dbReference type="NCBI Taxonomy" id="6130"/>
    <lineage>
        <taxon>Eukaryota</taxon>
        <taxon>Metazoa</taxon>
        <taxon>Cnidaria</taxon>
        <taxon>Anthozoa</taxon>
        <taxon>Hexacorallia</taxon>
        <taxon>Scleractinia</taxon>
        <taxon>Astrocoeniina</taxon>
        <taxon>Acroporidae</taxon>
        <taxon>Acropora</taxon>
    </lineage>
</organism>
<keyword evidence="3" id="KW-1185">Reference proteome</keyword>
<dbReference type="InterPro" id="IPR058913">
    <property type="entry name" value="Integrase_dom_put"/>
</dbReference>
<name>A0AAD9PUS1_ACRCE</name>
<dbReference type="AlphaFoldDB" id="A0AAD9PUS1"/>
<accession>A0AAD9PUS1</accession>
<dbReference type="Proteomes" id="UP001249851">
    <property type="component" value="Unassembled WGS sequence"/>
</dbReference>
<dbReference type="EMBL" id="JARQWQ010000133">
    <property type="protein sequence ID" value="KAK2549040.1"/>
    <property type="molecule type" value="Genomic_DNA"/>
</dbReference>